<dbReference type="AlphaFoldDB" id="A0A9W9ATF6"/>
<proteinExistence type="predicted"/>
<dbReference type="InterPro" id="IPR046528">
    <property type="entry name" value="DUF6593"/>
</dbReference>
<organism evidence="2 3">
    <name type="scientific">Lentinula aciculospora</name>
    <dbReference type="NCBI Taxonomy" id="153920"/>
    <lineage>
        <taxon>Eukaryota</taxon>
        <taxon>Fungi</taxon>
        <taxon>Dikarya</taxon>
        <taxon>Basidiomycota</taxon>
        <taxon>Agaricomycotina</taxon>
        <taxon>Agaricomycetes</taxon>
        <taxon>Agaricomycetidae</taxon>
        <taxon>Agaricales</taxon>
        <taxon>Marasmiineae</taxon>
        <taxon>Omphalotaceae</taxon>
        <taxon>Lentinula</taxon>
    </lineage>
</organism>
<protein>
    <recommendedName>
        <fullName evidence="1">DUF6593 domain-containing protein</fullName>
    </recommendedName>
</protein>
<dbReference type="EMBL" id="JAOTPV010000001">
    <property type="protein sequence ID" value="KAJ4490157.1"/>
    <property type="molecule type" value="Genomic_DNA"/>
</dbReference>
<feature type="domain" description="DUF6593" evidence="1">
    <location>
        <begin position="8"/>
        <end position="151"/>
    </location>
</feature>
<accession>A0A9W9ATF6</accession>
<evidence type="ECO:0000259" key="1">
    <source>
        <dbReference type="Pfam" id="PF20236"/>
    </source>
</evidence>
<comment type="caution">
    <text evidence="2">The sequence shown here is derived from an EMBL/GenBank/DDBJ whole genome shotgun (WGS) entry which is preliminary data.</text>
</comment>
<evidence type="ECO:0000313" key="2">
    <source>
        <dbReference type="EMBL" id="KAJ4490157.1"/>
    </source>
</evidence>
<sequence length="164" mass="19375">MDFYTIEDTPRNSSVFHRQDNLVAYIVETPTKILAFHEQSTIYKGPHRESIGFIEFHSLHDNIVEVKGRSFLPHRAHETSHLSDSKEFTASDGRAYKWKYHSHEVWELLAQDGSHTLVARYDRKYISIYPQALHIADELIVTLFYMRQLKKKEDDEALRSLRRN</sequence>
<dbReference type="Proteomes" id="UP001150266">
    <property type="component" value="Unassembled WGS sequence"/>
</dbReference>
<keyword evidence="3" id="KW-1185">Reference proteome</keyword>
<gene>
    <name evidence="2" type="ORF">J3R30DRAFT_3693692</name>
</gene>
<evidence type="ECO:0000313" key="3">
    <source>
        <dbReference type="Proteomes" id="UP001150266"/>
    </source>
</evidence>
<reference evidence="2" key="1">
    <citation type="submission" date="2022-08" db="EMBL/GenBank/DDBJ databases">
        <title>A Global Phylogenomic Analysis of the Shiitake Genus Lentinula.</title>
        <authorList>
            <consortium name="DOE Joint Genome Institute"/>
            <person name="Sierra-Patev S."/>
            <person name="Min B."/>
            <person name="Naranjo-Ortiz M."/>
            <person name="Looney B."/>
            <person name="Konkel Z."/>
            <person name="Slot J.C."/>
            <person name="Sakamoto Y."/>
            <person name="Steenwyk J.L."/>
            <person name="Rokas A."/>
            <person name="Carro J."/>
            <person name="Camarero S."/>
            <person name="Ferreira P."/>
            <person name="Molpeceres G."/>
            <person name="Ruiz-Duenas F.J."/>
            <person name="Serrano A."/>
            <person name="Henrissat B."/>
            <person name="Drula E."/>
            <person name="Hughes K.W."/>
            <person name="Mata J.L."/>
            <person name="Ishikawa N.K."/>
            <person name="Vargas-Isla R."/>
            <person name="Ushijima S."/>
            <person name="Smith C.A."/>
            <person name="Ahrendt S."/>
            <person name="Andreopoulos W."/>
            <person name="He G."/>
            <person name="Labutti K."/>
            <person name="Lipzen A."/>
            <person name="Ng V."/>
            <person name="Riley R."/>
            <person name="Sandor L."/>
            <person name="Barry K."/>
            <person name="Martinez A.T."/>
            <person name="Xiao Y."/>
            <person name="Gibbons J.G."/>
            <person name="Terashima K."/>
            <person name="Grigoriev I.V."/>
            <person name="Hibbett D.S."/>
        </authorList>
    </citation>
    <scope>NUCLEOTIDE SEQUENCE</scope>
    <source>
        <strain evidence="2">JLM2183</strain>
    </source>
</reference>
<dbReference type="Pfam" id="PF20236">
    <property type="entry name" value="DUF6593"/>
    <property type="match status" value="1"/>
</dbReference>
<name>A0A9W9ATF6_9AGAR</name>
<dbReference type="OrthoDB" id="3021178at2759"/>